<keyword evidence="2 4" id="KW-0808">Transferase</keyword>
<protein>
    <submittedName>
        <fullName evidence="6">Class I SAM-dependent RNA methyltransferase</fullName>
    </submittedName>
</protein>
<evidence type="ECO:0000313" key="7">
    <source>
        <dbReference type="Proteomes" id="UP001142648"/>
    </source>
</evidence>
<dbReference type="InterPro" id="IPR010280">
    <property type="entry name" value="U5_MeTrfase_fam"/>
</dbReference>
<dbReference type="SUPFAM" id="SSF53335">
    <property type="entry name" value="S-adenosyl-L-methionine-dependent methyltransferases"/>
    <property type="match status" value="1"/>
</dbReference>
<evidence type="ECO:0000256" key="2">
    <source>
        <dbReference type="ARBA" id="ARBA00022679"/>
    </source>
</evidence>
<evidence type="ECO:0000256" key="5">
    <source>
        <dbReference type="PROSITE-ProRule" id="PRU10015"/>
    </source>
</evidence>
<evidence type="ECO:0000256" key="1">
    <source>
        <dbReference type="ARBA" id="ARBA00022603"/>
    </source>
</evidence>
<dbReference type="GO" id="GO:0070475">
    <property type="term" value="P:rRNA base methylation"/>
    <property type="evidence" value="ECO:0007669"/>
    <property type="project" value="TreeGrafter"/>
</dbReference>
<dbReference type="Gene3D" id="2.40.50.1070">
    <property type="match status" value="1"/>
</dbReference>
<keyword evidence="3 4" id="KW-0949">S-adenosyl-L-methionine</keyword>
<dbReference type="PROSITE" id="PS51687">
    <property type="entry name" value="SAM_MT_RNA_M5U"/>
    <property type="match status" value="1"/>
</dbReference>
<feature type="binding site" evidence="4">
    <location>
        <position position="264"/>
    </location>
    <ligand>
        <name>S-adenosyl-L-methionine</name>
        <dbReference type="ChEBI" id="CHEBI:59789"/>
    </ligand>
</feature>
<gene>
    <name evidence="6" type="ORF">N0B51_07190</name>
</gene>
<feature type="active site" description="Nucleophile" evidence="4">
    <location>
        <position position="354"/>
    </location>
</feature>
<feature type="binding site" evidence="4">
    <location>
        <position position="282"/>
    </location>
    <ligand>
        <name>S-adenosyl-L-methionine</name>
        <dbReference type="ChEBI" id="CHEBI:59789"/>
    </ligand>
</feature>
<dbReference type="EMBL" id="JAOAMV010000003">
    <property type="protein sequence ID" value="MCT2558762.1"/>
    <property type="molecule type" value="Genomic_DNA"/>
</dbReference>
<name>A0A9X2W0F7_9SPHN</name>
<comment type="similarity">
    <text evidence="4">Belongs to the class I-like SAM-binding methyltransferase superfamily. RNA M5U methyltransferase family.</text>
</comment>
<proteinExistence type="inferred from homology"/>
<dbReference type="PROSITE" id="PS01230">
    <property type="entry name" value="TRMA_1"/>
    <property type="match status" value="1"/>
</dbReference>
<dbReference type="InterPro" id="IPR030390">
    <property type="entry name" value="MeTrfase_TrmA_AS"/>
</dbReference>
<feature type="binding site" evidence="4">
    <location>
        <position position="237"/>
    </location>
    <ligand>
        <name>S-adenosyl-L-methionine</name>
        <dbReference type="ChEBI" id="CHEBI:59789"/>
    </ligand>
</feature>
<organism evidence="6 7">
    <name type="scientific">Tsuneonella litorea</name>
    <dbReference type="NCBI Taxonomy" id="2976475"/>
    <lineage>
        <taxon>Bacteria</taxon>
        <taxon>Pseudomonadati</taxon>
        <taxon>Pseudomonadota</taxon>
        <taxon>Alphaproteobacteria</taxon>
        <taxon>Sphingomonadales</taxon>
        <taxon>Erythrobacteraceae</taxon>
        <taxon>Tsuneonella</taxon>
    </lineage>
</organism>
<dbReference type="Gene3D" id="3.40.50.150">
    <property type="entry name" value="Vaccinia Virus protein VP39"/>
    <property type="match status" value="1"/>
</dbReference>
<evidence type="ECO:0000313" key="6">
    <source>
        <dbReference type="EMBL" id="MCT2558762.1"/>
    </source>
</evidence>
<accession>A0A9X2W0F7</accession>
<dbReference type="GO" id="GO:0070041">
    <property type="term" value="F:rRNA (uridine-C5-)-methyltransferase activity"/>
    <property type="evidence" value="ECO:0007669"/>
    <property type="project" value="TreeGrafter"/>
</dbReference>
<dbReference type="Pfam" id="PF05958">
    <property type="entry name" value="tRNA_U5-meth_tr"/>
    <property type="match status" value="1"/>
</dbReference>
<dbReference type="PANTHER" id="PTHR11061:SF49">
    <property type="entry name" value="23S RRNA (URACIL(1939)-C(5))-METHYLTRANSFERASE RLMD"/>
    <property type="match status" value="1"/>
</dbReference>
<dbReference type="AlphaFoldDB" id="A0A9X2W0F7"/>
<keyword evidence="7" id="KW-1185">Reference proteome</keyword>
<keyword evidence="1 4" id="KW-0489">Methyltransferase</keyword>
<dbReference type="PANTHER" id="PTHR11061">
    <property type="entry name" value="RNA M5U METHYLTRANSFERASE"/>
    <property type="match status" value="1"/>
</dbReference>
<dbReference type="Proteomes" id="UP001142648">
    <property type="component" value="Unassembled WGS sequence"/>
</dbReference>
<comment type="caution">
    <text evidence="6">The sequence shown here is derived from an EMBL/GenBank/DDBJ whole genome shotgun (WGS) entry which is preliminary data.</text>
</comment>
<dbReference type="InterPro" id="IPR029063">
    <property type="entry name" value="SAM-dependent_MTases_sf"/>
</dbReference>
<dbReference type="RefSeq" id="WP_259961633.1">
    <property type="nucleotide sequence ID" value="NZ_JAOAMV010000003.1"/>
</dbReference>
<evidence type="ECO:0000256" key="4">
    <source>
        <dbReference type="PROSITE-ProRule" id="PRU01024"/>
    </source>
</evidence>
<sequence>MIQSEEIVRVAAKGDGVTASGRHVALAAPGDVVLPDGTLQPGPHRVPPPCRHFGPCGGCQLQHLDETVLAAFVRDRVLHAARSQDLESGVLGETHLSPPRSRRRATLHAQPAGGKIVLGFREAGSHRIVDLAECDVLRPELFALVAPLRRMLGAQKGRWAVDVELTLADQGVDCGLKGYAMEGLQATEAALGFAHEHRLARLTVDLGYGPEPVWEPEPVTVTLGGTPVALPPGAFLQATGDGEATLVGAAREWLAGSGPVADLFAGLGTFAFALDGPVATYEAARNAHLACRAAAARYAGRVSAHHRDLFRNPLQPGEIDAFDAVLLDPPRAGAREQVARIAASGVGRVVYVSCNPSSWAKDARTLADAGFRLAELRPVGQFRWSTHVELASLFVRD</sequence>
<feature type="binding site" evidence="4">
    <location>
        <position position="328"/>
    </location>
    <ligand>
        <name>S-adenosyl-L-methionine</name>
        <dbReference type="ChEBI" id="CHEBI:59789"/>
    </ligand>
</feature>
<reference evidence="6" key="1">
    <citation type="submission" date="2022-09" db="EMBL/GenBank/DDBJ databases">
        <title>The genome sequence of Tsuneonella sp. YG55.</title>
        <authorList>
            <person name="Liu Y."/>
        </authorList>
    </citation>
    <scope>NUCLEOTIDE SEQUENCE</scope>
    <source>
        <strain evidence="6">YG55</strain>
    </source>
</reference>
<evidence type="ECO:0000256" key="3">
    <source>
        <dbReference type="ARBA" id="ARBA00022691"/>
    </source>
</evidence>
<feature type="active site" evidence="5">
    <location>
        <position position="354"/>
    </location>
</feature>